<dbReference type="EMBL" id="JAQSDF010000031">
    <property type="protein sequence ID" value="MDI1231522.1"/>
    <property type="molecule type" value="Genomic_DNA"/>
</dbReference>
<dbReference type="SUPFAM" id="SSF53448">
    <property type="entry name" value="Nucleotide-diphospho-sugar transferases"/>
    <property type="match status" value="1"/>
</dbReference>
<keyword evidence="4" id="KW-1185">Reference proteome</keyword>
<comment type="similarity">
    <text evidence="1">Belongs to the glycosyltransferase 2 family. WaaE/KdtX subfamily.</text>
</comment>
<dbReference type="PANTHER" id="PTHR43630:SF2">
    <property type="entry name" value="GLYCOSYLTRANSFERASE"/>
    <property type="match status" value="1"/>
</dbReference>
<dbReference type="AlphaFoldDB" id="A0AA43Q6K7"/>
<dbReference type="Gene3D" id="3.90.550.10">
    <property type="entry name" value="Spore Coat Polysaccharide Biosynthesis Protein SpsA, Chain A"/>
    <property type="match status" value="1"/>
</dbReference>
<dbReference type="CDD" id="cd02511">
    <property type="entry name" value="Beta4Glucosyltransferase"/>
    <property type="match status" value="1"/>
</dbReference>
<name>A0AA43Q6K7_9GAMM</name>
<proteinExistence type="inferred from homology"/>
<evidence type="ECO:0000313" key="4">
    <source>
        <dbReference type="Proteomes" id="UP001160519"/>
    </source>
</evidence>
<comment type="caution">
    <text evidence="3">The sequence shown here is derived from an EMBL/GenBank/DDBJ whole genome shotgun (WGS) entry which is preliminary data.</text>
</comment>
<dbReference type="PANTHER" id="PTHR43630">
    <property type="entry name" value="POLY-BETA-1,6-N-ACETYL-D-GLUCOSAMINE SYNTHASE"/>
    <property type="match status" value="1"/>
</dbReference>
<dbReference type="InterPro" id="IPR001173">
    <property type="entry name" value="Glyco_trans_2-like"/>
</dbReference>
<evidence type="ECO:0000259" key="2">
    <source>
        <dbReference type="Pfam" id="PF00535"/>
    </source>
</evidence>
<evidence type="ECO:0000256" key="1">
    <source>
        <dbReference type="ARBA" id="ARBA00038494"/>
    </source>
</evidence>
<accession>A0AA43Q6K7</accession>
<feature type="domain" description="Glycosyltransferase 2-like" evidence="2">
    <location>
        <begin position="3"/>
        <end position="100"/>
    </location>
</feature>
<sequence length="282" mass="32480">MLSVIIITKNEAEHISRCLASVSWADEIIVLDSGSVDGTVDLCKAYTDKVFMTDWPGFGKQKQRALDKAQGDWVLSIDADEVVTSELRMEIEKALQQERYQGYEIPRLSSYCGRQMRHGGWWPDYVLRLFRRDCAQFTDSVVHERIIVQGQISQLITPLLHDAFVNLDEVLHKVNSYSALGAEMLYQRGVRSSLAKAILKGLWTFIRTYWIKAGILDGRQGLMLSISNAEGAYYKYLKLWELQSQQSSASTPGRLRHFRHPWQSVASVPYRLRHFRHPWQSK</sequence>
<gene>
    <name evidence="3" type="ORF">PSU93_10260</name>
</gene>
<evidence type="ECO:0000313" key="3">
    <source>
        <dbReference type="EMBL" id="MDI1231522.1"/>
    </source>
</evidence>
<dbReference type="Pfam" id="PF00535">
    <property type="entry name" value="Glycos_transf_2"/>
    <property type="match status" value="1"/>
</dbReference>
<reference evidence="3" key="1">
    <citation type="submission" date="2023-01" db="EMBL/GenBank/DDBJ databases">
        <title>Biogeochemical cycle of methane in antarctic sediments.</title>
        <authorList>
            <person name="Roldan D.M."/>
            <person name="Menes R.J."/>
        </authorList>
    </citation>
    <scope>NUCLEOTIDE SEQUENCE [LARGE SCALE GENOMIC DNA]</scope>
    <source>
        <strain evidence="3">K-2018 MAG008</strain>
    </source>
</reference>
<dbReference type="InterPro" id="IPR029044">
    <property type="entry name" value="Nucleotide-diphossugar_trans"/>
</dbReference>
<dbReference type="Proteomes" id="UP001160519">
    <property type="component" value="Unassembled WGS sequence"/>
</dbReference>
<organism evidence="3 4">
    <name type="scientific">Candidatus Methylobacter titanis</name>
    <dbReference type="NCBI Taxonomy" id="3053457"/>
    <lineage>
        <taxon>Bacteria</taxon>
        <taxon>Pseudomonadati</taxon>
        <taxon>Pseudomonadota</taxon>
        <taxon>Gammaproteobacteria</taxon>
        <taxon>Methylococcales</taxon>
        <taxon>Methylococcaceae</taxon>
        <taxon>Methylobacter</taxon>
    </lineage>
</organism>
<protein>
    <submittedName>
        <fullName evidence="3">Glycosyltransferase family 2 protein</fullName>
    </submittedName>
</protein>